<evidence type="ECO:0000313" key="7">
    <source>
        <dbReference type="EMBL" id="GET37034.1"/>
    </source>
</evidence>
<evidence type="ECO:0000256" key="1">
    <source>
        <dbReference type="ARBA" id="ARBA00007523"/>
    </source>
</evidence>
<protein>
    <submittedName>
        <fullName evidence="7">Bidirectional hydrogenase diaphorase subunit</fullName>
    </submittedName>
</protein>
<dbReference type="EMBL" id="BLAY01000021">
    <property type="protein sequence ID" value="GET37034.1"/>
    <property type="molecule type" value="Genomic_DNA"/>
</dbReference>
<dbReference type="InterPro" id="IPR019575">
    <property type="entry name" value="Nuop51_4Fe4S-bd"/>
</dbReference>
<accession>A0AAV3X9I8</accession>
<sequence length="528" mass="56934">MDLPELLEIAEKERNNYKPIRVHCCTSTGCRAANSVAVKKNLEGAVKELGMSDRIQVVGVGCMGFCGNGPLVEIDPQDKLYERVEPEQAASIIDSLNGGTTTAQEGDFKHPFFTRQKRIVRETSGKIDPERIEEYIAAGGYQSLYKVIHDMNPAQVVEEISKSGLRGRGGAGYPTGLKWATVAKMPPGQKYVVCNGDEGDPGAFMDRSVLESDPHRVLEGMAIAAYAVGASEGYIYVRAEYPLAIERLEIAIKQAKKLGILGSQIFDSPFDFKVSIRIGAGAFVCGEETALIASIEGGRGNPRPRPPYPAQSGLWGCPTLINNVETFANIAAIVREGADWYASIGTEKSKGTKVFALTGKIRNNGLIEVPMGITLREIVEEMGGGVIEGEVKAVQTGGPSGGCIPSSLLDTPVEYDSLVQLGSMMGSGGMVVMDDTTSMVEVAQFYMEFCRGESCGKCIPCRVGTVQMYQALTKILNKQATMADLEQLEALCDMVKCTSLCGLGQSAPNPVLSTLRYFRDEYLALIQK</sequence>
<evidence type="ECO:0000256" key="5">
    <source>
        <dbReference type="ARBA" id="ARBA00023014"/>
    </source>
</evidence>
<evidence type="ECO:0000256" key="4">
    <source>
        <dbReference type="ARBA" id="ARBA00023004"/>
    </source>
</evidence>
<dbReference type="InterPro" id="IPR037207">
    <property type="entry name" value="Nuop51_4Fe4S-bd_sf"/>
</dbReference>
<dbReference type="SUPFAM" id="SSF142984">
    <property type="entry name" value="Nqo1 middle domain-like"/>
    <property type="match status" value="1"/>
</dbReference>
<dbReference type="Pfam" id="PF01512">
    <property type="entry name" value="Complex1_51K"/>
    <property type="match status" value="1"/>
</dbReference>
<dbReference type="SUPFAM" id="SSF140490">
    <property type="entry name" value="Nqo1C-terminal domain-like"/>
    <property type="match status" value="1"/>
</dbReference>
<dbReference type="PANTHER" id="PTHR43578:SF3">
    <property type="entry name" value="NADH-QUINONE OXIDOREDUCTASE SUBUNIT F"/>
    <property type="match status" value="1"/>
</dbReference>
<dbReference type="SUPFAM" id="SSF142019">
    <property type="entry name" value="Nqo1 FMN-binding domain-like"/>
    <property type="match status" value="1"/>
</dbReference>
<keyword evidence="2" id="KW-0004">4Fe-4S</keyword>
<dbReference type="Proteomes" id="UP001050975">
    <property type="component" value="Unassembled WGS sequence"/>
</dbReference>
<dbReference type="FunFam" id="1.20.1440.230:FF:000001">
    <property type="entry name" value="Mitochondrial NADH dehydrogenase flavoprotein 1"/>
    <property type="match status" value="1"/>
</dbReference>
<dbReference type="Pfam" id="PF01257">
    <property type="entry name" value="2Fe-2S_thioredx"/>
    <property type="match status" value="1"/>
</dbReference>
<dbReference type="InterPro" id="IPR036249">
    <property type="entry name" value="Thioredoxin-like_sf"/>
</dbReference>
<dbReference type="GO" id="GO:0051539">
    <property type="term" value="F:4 iron, 4 sulfur cluster binding"/>
    <property type="evidence" value="ECO:0007669"/>
    <property type="project" value="UniProtKB-KW"/>
</dbReference>
<comment type="caution">
    <text evidence="7">The sequence shown here is derived from an EMBL/GenBank/DDBJ whole genome shotgun (WGS) entry which is preliminary data.</text>
</comment>
<keyword evidence="8" id="KW-1185">Reference proteome</keyword>
<proteinExistence type="inferred from homology"/>
<dbReference type="InterPro" id="IPR011538">
    <property type="entry name" value="Nuo51_FMN-bd"/>
</dbReference>
<dbReference type="GO" id="GO:0010181">
    <property type="term" value="F:FMN binding"/>
    <property type="evidence" value="ECO:0007669"/>
    <property type="project" value="InterPro"/>
</dbReference>
<dbReference type="Gene3D" id="3.10.20.600">
    <property type="match status" value="1"/>
</dbReference>
<dbReference type="AlphaFoldDB" id="A0AAV3X9I8"/>
<keyword evidence="5" id="KW-0411">Iron-sulfur</keyword>
<evidence type="ECO:0000259" key="6">
    <source>
        <dbReference type="SMART" id="SM00928"/>
    </source>
</evidence>
<dbReference type="PANTHER" id="PTHR43578">
    <property type="entry name" value="NADH-QUINONE OXIDOREDUCTASE SUBUNIT F"/>
    <property type="match status" value="1"/>
</dbReference>
<evidence type="ECO:0000256" key="2">
    <source>
        <dbReference type="ARBA" id="ARBA00022485"/>
    </source>
</evidence>
<dbReference type="CDD" id="cd02980">
    <property type="entry name" value="TRX_Fd_family"/>
    <property type="match status" value="1"/>
</dbReference>
<evidence type="ECO:0000256" key="3">
    <source>
        <dbReference type="ARBA" id="ARBA00022723"/>
    </source>
</evidence>
<dbReference type="Pfam" id="PF10589">
    <property type="entry name" value="NADH_4Fe-4S"/>
    <property type="match status" value="1"/>
</dbReference>
<reference evidence="7" key="1">
    <citation type="submission" date="2019-10" db="EMBL/GenBank/DDBJ databases">
        <title>Draft genome sequece of Microseira wollei NIES-4236.</title>
        <authorList>
            <person name="Yamaguchi H."/>
            <person name="Suzuki S."/>
            <person name="Kawachi M."/>
        </authorList>
    </citation>
    <scope>NUCLEOTIDE SEQUENCE</scope>
    <source>
        <strain evidence="7">NIES-4236</strain>
    </source>
</reference>
<dbReference type="GO" id="GO:0008137">
    <property type="term" value="F:NADH dehydrogenase (ubiquinone) activity"/>
    <property type="evidence" value="ECO:0007669"/>
    <property type="project" value="InterPro"/>
</dbReference>
<keyword evidence="3" id="KW-0479">Metal-binding</keyword>
<evidence type="ECO:0000313" key="8">
    <source>
        <dbReference type="Proteomes" id="UP001050975"/>
    </source>
</evidence>
<feature type="domain" description="NADH-ubiquinone oxidoreductase 51kDa subunit iron-sulphur binding" evidence="6">
    <location>
        <begin position="440"/>
        <end position="485"/>
    </location>
</feature>
<dbReference type="Gene3D" id="3.40.30.10">
    <property type="entry name" value="Glutaredoxin"/>
    <property type="match status" value="1"/>
</dbReference>
<dbReference type="PROSITE" id="PS00645">
    <property type="entry name" value="COMPLEX1_51K_2"/>
    <property type="match status" value="1"/>
</dbReference>
<dbReference type="Gene3D" id="3.40.50.11540">
    <property type="entry name" value="NADH-ubiquinone oxidoreductase 51kDa subunit"/>
    <property type="match status" value="1"/>
</dbReference>
<dbReference type="RefSeq" id="WP_226577817.1">
    <property type="nucleotide sequence ID" value="NZ_BLAY01000021.1"/>
</dbReference>
<gene>
    <name evidence="7" type="primary">hoxF</name>
    <name evidence="7" type="ORF">MiSe_17870</name>
</gene>
<keyword evidence="4" id="KW-0408">Iron</keyword>
<name>A0AAV3X9I8_9CYAN</name>
<dbReference type="FunFam" id="3.40.50.11540:FF:000001">
    <property type="entry name" value="NADH dehydrogenase [ubiquinone] flavoprotein 1, mitochondrial"/>
    <property type="match status" value="1"/>
</dbReference>
<dbReference type="SMART" id="SM00928">
    <property type="entry name" value="NADH_4Fe-4S"/>
    <property type="match status" value="1"/>
</dbReference>
<dbReference type="GO" id="GO:0046872">
    <property type="term" value="F:metal ion binding"/>
    <property type="evidence" value="ECO:0007669"/>
    <property type="project" value="UniProtKB-KW"/>
</dbReference>
<dbReference type="Gene3D" id="6.10.250.1450">
    <property type="match status" value="1"/>
</dbReference>
<dbReference type="InterPro" id="IPR037225">
    <property type="entry name" value="Nuo51_FMN-bd_sf"/>
</dbReference>
<comment type="similarity">
    <text evidence="1">Belongs to the complex I 51 kDa subunit family.</text>
</comment>
<dbReference type="InterPro" id="IPR001949">
    <property type="entry name" value="NADH-UbQ_OxRdtase_51kDa_CS"/>
</dbReference>
<organism evidence="7 8">
    <name type="scientific">Microseira wollei NIES-4236</name>
    <dbReference type="NCBI Taxonomy" id="2530354"/>
    <lineage>
        <taxon>Bacteria</taxon>
        <taxon>Bacillati</taxon>
        <taxon>Cyanobacteriota</taxon>
        <taxon>Cyanophyceae</taxon>
        <taxon>Oscillatoriophycideae</taxon>
        <taxon>Aerosakkonematales</taxon>
        <taxon>Aerosakkonemataceae</taxon>
        <taxon>Microseira</taxon>
    </lineage>
</organism>
<dbReference type="Gene3D" id="1.20.1440.230">
    <property type="entry name" value="NADH-ubiquinone oxidoreductase 51kDa subunit, iron-sulphur binding domain"/>
    <property type="match status" value="1"/>
</dbReference>
<dbReference type="SUPFAM" id="SSF52833">
    <property type="entry name" value="Thioredoxin-like"/>
    <property type="match status" value="1"/>
</dbReference>